<dbReference type="Proteomes" id="UP000494256">
    <property type="component" value="Unassembled WGS sequence"/>
</dbReference>
<dbReference type="OrthoDB" id="7776143at2759"/>
<accession>A0A8S1ARC9</accession>
<evidence type="ECO:0000313" key="1">
    <source>
        <dbReference type="EMBL" id="CAB3252700.1"/>
    </source>
</evidence>
<dbReference type="AlphaFoldDB" id="A0A8S1ARC9"/>
<comment type="caution">
    <text evidence="1">The sequence shown here is derived from an EMBL/GenBank/DDBJ whole genome shotgun (WGS) entry which is preliminary data.</text>
</comment>
<dbReference type="EMBL" id="CADEBD010000377">
    <property type="protein sequence ID" value="CAB3252700.1"/>
    <property type="molecule type" value="Genomic_DNA"/>
</dbReference>
<name>A0A8S1ARC9_ARCPL</name>
<proteinExistence type="predicted"/>
<evidence type="ECO:0000313" key="2">
    <source>
        <dbReference type="Proteomes" id="UP000494256"/>
    </source>
</evidence>
<reference evidence="1 2" key="1">
    <citation type="submission" date="2020-04" db="EMBL/GenBank/DDBJ databases">
        <authorList>
            <person name="Wallbank WR R."/>
            <person name="Pardo Diaz C."/>
            <person name="Kozak K."/>
            <person name="Martin S."/>
            <person name="Jiggins C."/>
            <person name="Moest M."/>
            <person name="Warren A I."/>
            <person name="Byers J.R.P. K."/>
            <person name="Montejo-Kovacevich G."/>
            <person name="Yen C E."/>
        </authorList>
    </citation>
    <scope>NUCLEOTIDE SEQUENCE [LARGE SCALE GENOMIC DNA]</scope>
</reference>
<gene>
    <name evidence="1" type="ORF">APLA_LOCUS14109</name>
</gene>
<organism evidence="1 2">
    <name type="scientific">Arctia plantaginis</name>
    <name type="common">Wood tiger moth</name>
    <name type="synonym">Phalaena plantaginis</name>
    <dbReference type="NCBI Taxonomy" id="874455"/>
    <lineage>
        <taxon>Eukaryota</taxon>
        <taxon>Metazoa</taxon>
        <taxon>Ecdysozoa</taxon>
        <taxon>Arthropoda</taxon>
        <taxon>Hexapoda</taxon>
        <taxon>Insecta</taxon>
        <taxon>Pterygota</taxon>
        <taxon>Neoptera</taxon>
        <taxon>Endopterygota</taxon>
        <taxon>Lepidoptera</taxon>
        <taxon>Glossata</taxon>
        <taxon>Ditrysia</taxon>
        <taxon>Noctuoidea</taxon>
        <taxon>Erebidae</taxon>
        <taxon>Arctiinae</taxon>
        <taxon>Arctia</taxon>
    </lineage>
</organism>
<protein>
    <submittedName>
        <fullName evidence="1">Uncharacterized protein</fullName>
    </submittedName>
</protein>
<sequence length="148" mass="17081">MEVFVTRASAGKARNRTRNPENWKANIAKKKRYMPKKGPEPIICSHKNEHLKCSSLTMTDIMNFHSSFYSSNKRSEQDALILKCCKTQKAKITDVEKLLAKHFGLEWQEREDLQFYLGIIRGPFAEGNQDLEKSFCEAISEESPVLRI</sequence>